<dbReference type="STRING" id="212602.A0A420H900"/>
<dbReference type="AlphaFoldDB" id="A0A420H900"/>
<feature type="non-terminal residue" evidence="2">
    <location>
        <position position="1"/>
    </location>
</feature>
<feature type="region of interest" description="Disordered" evidence="1">
    <location>
        <begin position="1"/>
        <end position="50"/>
    </location>
</feature>
<gene>
    <name evidence="2" type="ORF">OnM2_101033</name>
</gene>
<proteinExistence type="predicted"/>
<feature type="compositionally biased region" description="Basic and acidic residues" evidence="1">
    <location>
        <begin position="1"/>
        <end position="16"/>
    </location>
</feature>
<reference evidence="2 3" key="1">
    <citation type="journal article" date="2018" name="BMC Genomics">
        <title>Comparative genome analyses reveal sequence features reflecting distinct modes of host-adaptation between dicot and monocot powdery mildew.</title>
        <authorList>
            <person name="Wu Y."/>
            <person name="Ma X."/>
            <person name="Pan Z."/>
            <person name="Kale S.D."/>
            <person name="Song Y."/>
            <person name="King H."/>
            <person name="Zhang Q."/>
            <person name="Presley C."/>
            <person name="Deng X."/>
            <person name="Wei C.I."/>
            <person name="Xiao S."/>
        </authorList>
    </citation>
    <scope>NUCLEOTIDE SEQUENCE [LARGE SCALE GENOMIC DNA]</scope>
    <source>
        <strain evidence="2">UMSG2</strain>
    </source>
</reference>
<dbReference type="Proteomes" id="UP000286134">
    <property type="component" value="Unassembled WGS sequence"/>
</dbReference>
<evidence type="ECO:0000256" key="1">
    <source>
        <dbReference type="SAM" id="MobiDB-lite"/>
    </source>
</evidence>
<organism evidence="2 3">
    <name type="scientific">Erysiphe neolycopersici</name>
    <dbReference type="NCBI Taxonomy" id="212602"/>
    <lineage>
        <taxon>Eukaryota</taxon>
        <taxon>Fungi</taxon>
        <taxon>Dikarya</taxon>
        <taxon>Ascomycota</taxon>
        <taxon>Pezizomycotina</taxon>
        <taxon>Leotiomycetes</taxon>
        <taxon>Erysiphales</taxon>
        <taxon>Erysiphaceae</taxon>
        <taxon>Erysiphe</taxon>
    </lineage>
</organism>
<evidence type="ECO:0000313" key="2">
    <source>
        <dbReference type="EMBL" id="RKF53900.1"/>
    </source>
</evidence>
<sequence length="249" mass="29022">SFLPEGSRHYFSRERLPVNPAGPDRFSKNYEIKNSTSNNPFAKHPNLKKYENKNNLAPRNKFLPRQQAYQNQAIEDNEIPNETREISNDEFSEYDDAYFQGMEENEREKQYDSNEEKDPQMYVQNVNLVQMSKETNFQTYIRPTASLRKRTLMLKPDAEINKYLICKAIFNSKNKLHSHLRQDHPKLKPKIHSKPSITDNSITYQKQNPINNTNDKNTIVLPHCPSPTKFSRQIPQILSSTAPLSKAPP</sequence>
<accession>A0A420H900</accession>
<keyword evidence="3" id="KW-1185">Reference proteome</keyword>
<comment type="caution">
    <text evidence="2">The sequence shown here is derived from an EMBL/GenBank/DDBJ whole genome shotgun (WGS) entry which is preliminary data.</text>
</comment>
<evidence type="ECO:0000313" key="3">
    <source>
        <dbReference type="Proteomes" id="UP000286134"/>
    </source>
</evidence>
<protein>
    <submittedName>
        <fullName evidence="2">Uncharacterized protein</fullName>
    </submittedName>
</protein>
<dbReference type="EMBL" id="MCFK01010113">
    <property type="protein sequence ID" value="RKF53900.1"/>
    <property type="molecule type" value="Genomic_DNA"/>
</dbReference>
<name>A0A420H900_9PEZI</name>